<feature type="domain" description="Saccharopine dehydrogenase NADP binding" evidence="2">
    <location>
        <begin position="10"/>
        <end position="140"/>
    </location>
</feature>
<dbReference type="GO" id="GO:0009247">
    <property type="term" value="P:glycolipid biosynthetic process"/>
    <property type="evidence" value="ECO:0007669"/>
    <property type="project" value="TreeGrafter"/>
</dbReference>
<evidence type="ECO:0000259" key="2">
    <source>
        <dbReference type="Pfam" id="PF03435"/>
    </source>
</evidence>
<reference evidence="3" key="1">
    <citation type="submission" date="2021-03" db="EMBL/GenBank/DDBJ databases">
        <title>Draft genome sequence of rust myrtle Austropuccinia psidii MF-1, a brazilian biotype.</title>
        <authorList>
            <person name="Quecine M.C."/>
            <person name="Pachon D.M.R."/>
            <person name="Bonatelli M.L."/>
            <person name="Correr F.H."/>
            <person name="Franceschini L.M."/>
            <person name="Leite T.F."/>
            <person name="Margarido G.R.A."/>
            <person name="Almeida C.A."/>
            <person name="Ferrarezi J.A."/>
            <person name="Labate C.A."/>
        </authorList>
    </citation>
    <scope>NUCLEOTIDE SEQUENCE</scope>
    <source>
        <strain evidence="3">MF-1</strain>
    </source>
</reference>
<dbReference type="Proteomes" id="UP000765509">
    <property type="component" value="Unassembled WGS sequence"/>
</dbReference>
<dbReference type="FunFam" id="3.40.50.720:FF:000413">
    <property type="entry name" value="Trans-acting enoyl reductase"/>
    <property type="match status" value="1"/>
</dbReference>
<dbReference type="GO" id="GO:0005811">
    <property type="term" value="C:lipid droplet"/>
    <property type="evidence" value="ECO:0007669"/>
    <property type="project" value="TreeGrafter"/>
</dbReference>
<dbReference type="PANTHER" id="PTHR12286">
    <property type="entry name" value="SACCHAROPINE DEHYDROGENASE-LIKE OXIDOREDUCTASE"/>
    <property type="match status" value="1"/>
</dbReference>
<comment type="similarity">
    <text evidence="1">Belongs to the saccharopine dehydrogenase family.</text>
</comment>
<evidence type="ECO:0000313" key="4">
    <source>
        <dbReference type="Proteomes" id="UP000765509"/>
    </source>
</evidence>
<organism evidence="3 4">
    <name type="scientific">Austropuccinia psidii MF-1</name>
    <dbReference type="NCBI Taxonomy" id="1389203"/>
    <lineage>
        <taxon>Eukaryota</taxon>
        <taxon>Fungi</taxon>
        <taxon>Dikarya</taxon>
        <taxon>Basidiomycota</taxon>
        <taxon>Pucciniomycotina</taxon>
        <taxon>Pucciniomycetes</taxon>
        <taxon>Pucciniales</taxon>
        <taxon>Sphaerophragmiaceae</taxon>
        <taxon>Austropuccinia</taxon>
    </lineage>
</organism>
<protein>
    <recommendedName>
        <fullName evidence="2">Saccharopine dehydrogenase NADP binding domain-containing protein</fullName>
    </recommendedName>
</protein>
<sequence>MLHSDRPVDIVVYGATGFTGKLVCEYLKQHYLDNSNENLQIAIGGRSKPKLEKVKSELELSDQVKIFVADSHDEDALNEMCKQSKAIVTLVGPYALYGDTLVEVCAKNGTHYFDLTGETVWAAHQIAKLDNQAKESKAIIIHSCGYDSVPSDLNVMLAVRELKEITGSDNQVGQVTSGARATGGVSGGTLASALNMYDAGISTLRKAMNCYLLSPVKGSQRTSSRSWITREPGLIGGFFIMGPHNGAVVRRSWGLMEASSQPEVKAHGYGQKFAYDEYFITSGEISAFLLTLAFRFFGFMMLLSPVRSLLRSLGPQAGEGPDEKTRKKGRFQHITTAHSIKDDAQVRVTMAGVGDPGYLWTSICIAECAVTCIKSHDELPPLAQNGGFLTPATGLGDALLKRLEAARVLKVEKRVLKNDPKKKY</sequence>
<dbReference type="EMBL" id="AVOT02028138">
    <property type="protein sequence ID" value="MBW0520524.1"/>
    <property type="molecule type" value="Genomic_DNA"/>
</dbReference>
<dbReference type="InterPro" id="IPR036291">
    <property type="entry name" value="NAD(P)-bd_dom_sf"/>
</dbReference>
<dbReference type="Pfam" id="PF03435">
    <property type="entry name" value="Sacchrp_dh_NADP"/>
    <property type="match status" value="1"/>
</dbReference>
<keyword evidence="4" id="KW-1185">Reference proteome</keyword>
<dbReference type="SUPFAM" id="SSF51735">
    <property type="entry name" value="NAD(P)-binding Rossmann-fold domains"/>
    <property type="match status" value="1"/>
</dbReference>
<dbReference type="InterPro" id="IPR051276">
    <property type="entry name" value="Saccharopine_DH-like_oxidrdct"/>
</dbReference>
<dbReference type="InterPro" id="IPR005097">
    <property type="entry name" value="Sacchrp_dh_NADP-bd"/>
</dbReference>
<comment type="caution">
    <text evidence="3">The sequence shown here is derived from an EMBL/GenBank/DDBJ whole genome shotgun (WGS) entry which is preliminary data.</text>
</comment>
<accession>A0A9Q3HZF1</accession>
<evidence type="ECO:0000313" key="3">
    <source>
        <dbReference type="EMBL" id="MBW0520524.1"/>
    </source>
</evidence>
<dbReference type="GO" id="GO:0005886">
    <property type="term" value="C:plasma membrane"/>
    <property type="evidence" value="ECO:0007669"/>
    <property type="project" value="TreeGrafter"/>
</dbReference>
<name>A0A9Q3HZF1_9BASI</name>
<evidence type="ECO:0000256" key="1">
    <source>
        <dbReference type="ARBA" id="ARBA00038048"/>
    </source>
</evidence>
<dbReference type="AlphaFoldDB" id="A0A9Q3HZF1"/>
<dbReference type="PANTHER" id="PTHR12286:SF5">
    <property type="entry name" value="SACCHAROPINE DEHYDROGENASE-LIKE OXIDOREDUCTASE"/>
    <property type="match status" value="1"/>
</dbReference>
<proteinExistence type="inferred from homology"/>
<dbReference type="OrthoDB" id="10268090at2759"/>
<gene>
    <name evidence="3" type="ORF">O181_060239</name>
</gene>
<dbReference type="GO" id="GO:0005739">
    <property type="term" value="C:mitochondrion"/>
    <property type="evidence" value="ECO:0007669"/>
    <property type="project" value="TreeGrafter"/>
</dbReference>
<dbReference type="Gene3D" id="3.40.50.720">
    <property type="entry name" value="NAD(P)-binding Rossmann-like Domain"/>
    <property type="match status" value="1"/>
</dbReference>